<dbReference type="InterPro" id="IPR039425">
    <property type="entry name" value="RNA_pol_sigma-70-like"/>
</dbReference>
<dbReference type="Gene3D" id="1.10.10.10">
    <property type="entry name" value="Winged helix-like DNA-binding domain superfamily/Winged helix DNA-binding domain"/>
    <property type="match status" value="1"/>
</dbReference>
<dbReference type="InterPro" id="IPR036388">
    <property type="entry name" value="WH-like_DNA-bd_sf"/>
</dbReference>
<organism evidence="7 8">
    <name type="scientific">Enhygromyxa salina</name>
    <dbReference type="NCBI Taxonomy" id="215803"/>
    <lineage>
        <taxon>Bacteria</taxon>
        <taxon>Pseudomonadati</taxon>
        <taxon>Myxococcota</taxon>
        <taxon>Polyangia</taxon>
        <taxon>Nannocystales</taxon>
        <taxon>Nannocystaceae</taxon>
        <taxon>Enhygromyxa</taxon>
    </lineage>
</organism>
<gene>
    <name evidence="7" type="primary">sigW_5</name>
    <name evidence="7" type="ORF">ENSA7_37060</name>
</gene>
<evidence type="ECO:0000256" key="4">
    <source>
        <dbReference type="ARBA" id="ARBA00023163"/>
    </source>
</evidence>
<dbReference type="SUPFAM" id="SSF88659">
    <property type="entry name" value="Sigma3 and sigma4 domains of RNA polymerase sigma factors"/>
    <property type="match status" value="1"/>
</dbReference>
<comment type="similarity">
    <text evidence="1">Belongs to the sigma-70 factor family. ECF subfamily.</text>
</comment>
<evidence type="ECO:0000313" key="8">
    <source>
        <dbReference type="Proteomes" id="UP000238823"/>
    </source>
</evidence>
<keyword evidence="3" id="KW-0731">Sigma factor</keyword>
<dbReference type="GO" id="GO:0016987">
    <property type="term" value="F:sigma factor activity"/>
    <property type="evidence" value="ECO:0007669"/>
    <property type="project" value="UniProtKB-KW"/>
</dbReference>
<comment type="caution">
    <text evidence="7">The sequence shown here is derived from an EMBL/GenBank/DDBJ whole genome shotgun (WGS) entry which is preliminary data.</text>
</comment>
<sequence length="228" mass="25689">MAGFRGIWALVSTQGASSASGAGGQSLASEEREIIEGMRAGDDRAFERLVRVHIGPLHAVALRLLKNDADADDIVQEGFLSAFRNFDSFRGDARLKTWLHRIVVNAALQRLRRSKSRAGQQADVVDVTELLPRFADNGYPEHFHQPWVQTIEELATRAETREQVRQMIDKLPDNYRTVLILRDIEELDTSETAELLELSPGTVKVRLHRARQALRNLLERELELTANA</sequence>
<protein>
    <submittedName>
        <fullName evidence="7">ECF RNA polymerase sigma factor SigW</fullName>
    </submittedName>
</protein>
<dbReference type="InterPro" id="IPR007627">
    <property type="entry name" value="RNA_pol_sigma70_r2"/>
</dbReference>
<keyword evidence="2" id="KW-0805">Transcription regulation</keyword>
<dbReference type="InterPro" id="IPR014284">
    <property type="entry name" value="RNA_pol_sigma-70_dom"/>
</dbReference>
<proteinExistence type="inferred from homology"/>
<evidence type="ECO:0000256" key="2">
    <source>
        <dbReference type="ARBA" id="ARBA00023015"/>
    </source>
</evidence>
<dbReference type="InterPro" id="IPR013324">
    <property type="entry name" value="RNA_pol_sigma_r3/r4-like"/>
</dbReference>
<evidence type="ECO:0000313" key="7">
    <source>
        <dbReference type="EMBL" id="PRQ06603.1"/>
    </source>
</evidence>
<dbReference type="GO" id="GO:0003677">
    <property type="term" value="F:DNA binding"/>
    <property type="evidence" value="ECO:0007669"/>
    <property type="project" value="InterPro"/>
</dbReference>
<evidence type="ECO:0000259" key="6">
    <source>
        <dbReference type="Pfam" id="PF08281"/>
    </source>
</evidence>
<dbReference type="PANTHER" id="PTHR43133">
    <property type="entry name" value="RNA POLYMERASE ECF-TYPE SIGMA FACTO"/>
    <property type="match status" value="1"/>
</dbReference>
<reference evidence="7 8" key="1">
    <citation type="submission" date="2018-03" db="EMBL/GenBank/DDBJ databases">
        <title>Draft Genome Sequences of the Obligatory Marine Myxobacteria Enhygromyxa salina SWB007.</title>
        <authorList>
            <person name="Poehlein A."/>
            <person name="Moghaddam J.A."/>
            <person name="Harms H."/>
            <person name="Alanjari M."/>
            <person name="Koenig G.M."/>
            <person name="Daniel R."/>
            <person name="Schaeberle T.F."/>
        </authorList>
    </citation>
    <scope>NUCLEOTIDE SEQUENCE [LARGE SCALE GENOMIC DNA]</scope>
    <source>
        <strain evidence="7 8">SWB007</strain>
    </source>
</reference>
<dbReference type="AlphaFoldDB" id="A0A2S9YND0"/>
<feature type="domain" description="RNA polymerase sigma-70 region 2" evidence="5">
    <location>
        <begin position="49"/>
        <end position="115"/>
    </location>
</feature>
<dbReference type="Gene3D" id="1.10.1740.10">
    <property type="match status" value="1"/>
</dbReference>
<feature type="domain" description="RNA polymerase sigma factor 70 region 4 type 2" evidence="6">
    <location>
        <begin position="161"/>
        <end position="214"/>
    </location>
</feature>
<keyword evidence="4" id="KW-0804">Transcription</keyword>
<dbReference type="EMBL" id="PVNL01000072">
    <property type="protein sequence ID" value="PRQ06603.1"/>
    <property type="molecule type" value="Genomic_DNA"/>
</dbReference>
<dbReference type="NCBIfam" id="TIGR02937">
    <property type="entry name" value="sigma70-ECF"/>
    <property type="match status" value="1"/>
</dbReference>
<evidence type="ECO:0000259" key="5">
    <source>
        <dbReference type="Pfam" id="PF04542"/>
    </source>
</evidence>
<evidence type="ECO:0000256" key="3">
    <source>
        <dbReference type="ARBA" id="ARBA00023082"/>
    </source>
</evidence>
<dbReference type="InterPro" id="IPR013325">
    <property type="entry name" value="RNA_pol_sigma_r2"/>
</dbReference>
<dbReference type="Proteomes" id="UP000238823">
    <property type="component" value="Unassembled WGS sequence"/>
</dbReference>
<name>A0A2S9YND0_9BACT</name>
<dbReference type="InterPro" id="IPR013249">
    <property type="entry name" value="RNA_pol_sigma70_r4_t2"/>
</dbReference>
<dbReference type="Pfam" id="PF04542">
    <property type="entry name" value="Sigma70_r2"/>
    <property type="match status" value="1"/>
</dbReference>
<dbReference type="GO" id="GO:0006352">
    <property type="term" value="P:DNA-templated transcription initiation"/>
    <property type="evidence" value="ECO:0007669"/>
    <property type="project" value="InterPro"/>
</dbReference>
<dbReference type="SUPFAM" id="SSF88946">
    <property type="entry name" value="Sigma2 domain of RNA polymerase sigma factors"/>
    <property type="match status" value="1"/>
</dbReference>
<accession>A0A2S9YND0</accession>
<dbReference type="Pfam" id="PF08281">
    <property type="entry name" value="Sigma70_r4_2"/>
    <property type="match status" value="1"/>
</dbReference>
<dbReference type="PANTHER" id="PTHR43133:SF51">
    <property type="entry name" value="RNA POLYMERASE SIGMA FACTOR"/>
    <property type="match status" value="1"/>
</dbReference>
<evidence type="ECO:0000256" key="1">
    <source>
        <dbReference type="ARBA" id="ARBA00010641"/>
    </source>
</evidence>
<dbReference type="CDD" id="cd06171">
    <property type="entry name" value="Sigma70_r4"/>
    <property type="match status" value="1"/>
</dbReference>